<feature type="transmembrane region" description="Helical" evidence="1">
    <location>
        <begin position="26"/>
        <end position="48"/>
    </location>
</feature>
<dbReference type="OrthoDB" id="5147407at2"/>
<keyword evidence="1" id="KW-1133">Transmembrane helix</keyword>
<dbReference type="Proteomes" id="UP000451354">
    <property type="component" value="Chromosome"/>
</dbReference>
<proteinExistence type="predicted"/>
<dbReference type="AlphaFoldDB" id="A0A6M5UA35"/>
<dbReference type="EMBL" id="CP052757">
    <property type="protein sequence ID" value="QJW35080.1"/>
    <property type="molecule type" value="Genomic_DNA"/>
</dbReference>
<name>A0A6M5UA35_9MICO</name>
<keyword evidence="1" id="KW-0472">Membrane</keyword>
<organism evidence="2 3">
    <name type="scientific">Cellulosimicrobium protaetiae</name>
    <dbReference type="NCBI Taxonomy" id="2587808"/>
    <lineage>
        <taxon>Bacteria</taxon>
        <taxon>Bacillati</taxon>
        <taxon>Actinomycetota</taxon>
        <taxon>Actinomycetes</taxon>
        <taxon>Micrococcales</taxon>
        <taxon>Promicromonosporaceae</taxon>
        <taxon>Cellulosimicrobium</taxon>
    </lineage>
</organism>
<evidence type="ECO:0000313" key="3">
    <source>
        <dbReference type="Proteomes" id="UP000451354"/>
    </source>
</evidence>
<evidence type="ECO:0000256" key="1">
    <source>
        <dbReference type="SAM" id="Phobius"/>
    </source>
</evidence>
<reference evidence="3" key="1">
    <citation type="journal article" date="2022" name="Int. J. Syst. Evol. Microbiol.">
        <title>Cellulosimicrobium protaetiae sp. nov., isolated from the gut of the larva of Protaetia brevitarsis seulensis.</title>
        <authorList>
            <person name="Le Han H."/>
            <person name="Nguyen T.T.H."/>
            <person name="Li Z."/>
            <person name="Shin N.R."/>
            <person name="Kim S.G."/>
        </authorList>
    </citation>
    <scope>NUCLEOTIDE SEQUENCE [LARGE SCALE GENOMIC DNA]</scope>
    <source>
        <strain evidence="3">BI34</strain>
    </source>
</reference>
<keyword evidence="1" id="KW-0812">Transmembrane</keyword>
<accession>A0A6M5UA35</accession>
<protein>
    <submittedName>
        <fullName evidence="2">Uncharacterized protein</fullName>
    </submittedName>
</protein>
<dbReference type="RefSeq" id="WP_154797292.1">
    <property type="nucleotide sequence ID" value="NZ_CP052757.1"/>
</dbReference>
<sequence>MTQPPDPSPTAPVAVAPSPDRRRRRVVLLVVAVLVLVLVGVVAVFAYLDQRPRLERQPNIDAVAVAYDECGLARTWATLDADNGSIDFDAVGTGVGPTWDDVECVGTALGMPDEHLARIQVTDDRFGQEQLRWDVYMVLRQTGAEHTHVSLYHDWHAASYRS</sequence>
<dbReference type="KEGG" id="cprt:FIC82_001510"/>
<keyword evidence="3" id="KW-1185">Reference proteome</keyword>
<evidence type="ECO:0000313" key="2">
    <source>
        <dbReference type="EMBL" id="QJW35080.1"/>
    </source>
</evidence>
<gene>
    <name evidence="2" type="ORF">FIC82_001510</name>
</gene>